<evidence type="ECO:0000313" key="2">
    <source>
        <dbReference type="EMBL" id="GIX79264.1"/>
    </source>
</evidence>
<reference evidence="2 3" key="1">
    <citation type="submission" date="2021-06" db="EMBL/GenBank/DDBJ databases">
        <title>Caerostris extrusa draft genome.</title>
        <authorList>
            <person name="Kono N."/>
            <person name="Arakawa K."/>
        </authorList>
    </citation>
    <scope>NUCLEOTIDE SEQUENCE [LARGE SCALE GENOMIC DNA]</scope>
</reference>
<proteinExistence type="predicted"/>
<dbReference type="AlphaFoldDB" id="A0AAV4N4I1"/>
<organism evidence="2 3">
    <name type="scientific">Caerostris extrusa</name>
    <name type="common">Bark spider</name>
    <name type="synonym">Caerostris bankana</name>
    <dbReference type="NCBI Taxonomy" id="172846"/>
    <lineage>
        <taxon>Eukaryota</taxon>
        <taxon>Metazoa</taxon>
        <taxon>Ecdysozoa</taxon>
        <taxon>Arthropoda</taxon>
        <taxon>Chelicerata</taxon>
        <taxon>Arachnida</taxon>
        <taxon>Araneae</taxon>
        <taxon>Araneomorphae</taxon>
        <taxon>Entelegynae</taxon>
        <taxon>Araneoidea</taxon>
        <taxon>Araneidae</taxon>
        <taxon>Caerostris</taxon>
    </lineage>
</organism>
<evidence type="ECO:0000256" key="1">
    <source>
        <dbReference type="SAM" id="MobiDB-lite"/>
    </source>
</evidence>
<accession>A0AAV4N4I1</accession>
<dbReference type="EMBL" id="BPLR01020477">
    <property type="protein sequence ID" value="GIX79264.1"/>
    <property type="molecule type" value="Genomic_DNA"/>
</dbReference>
<comment type="caution">
    <text evidence="2">The sequence shown here is derived from an EMBL/GenBank/DDBJ whole genome shotgun (WGS) entry which is preliminary data.</text>
</comment>
<sequence length="104" mass="11653">MYGYATVTLCTHSILLFTASNMPVVIGTIESVQISSHDVISSSHFRSFLEKGYQWRRRSRPSARGGEDASTHIRWGRPGRRGRTLVLEGQLGGGRFLRDNSDGW</sequence>
<keyword evidence="3" id="KW-1185">Reference proteome</keyword>
<dbReference type="Proteomes" id="UP001054945">
    <property type="component" value="Unassembled WGS sequence"/>
</dbReference>
<evidence type="ECO:0000313" key="3">
    <source>
        <dbReference type="Proteomes" id="UP001054945"/>
    </source>
</evidence>
<gene>
    <name evidence="2" type="ORF">CEXT_714201</name>
</gene>
<name>A0AAV4N4I1_CAEEX</name>
<protein>
    <submittedName>
        <fullName evidence="2">Uncharacterized protein</fullName>
    </submittedName>
</protein>
<feature type="region of interest" description="Disordered" evidence="1">
    <location>
        <begin position="58"/>
        <end position="77"/>
    </location>
</feature>